<dbReference type="HOGENOM" id="CLU_171030_0_0_11"/>
<evidence type="ECO:0000313" key="3">
    <source>
        <dbReference type="Proteomes" id="UP000006057"/>
    </source>
</evidence>
<dbReference type="RefSeq" id="WP_014818239.1">
    <property type="nucleotide sequence ID" value="NC_018027.1"/>
</dbReference>
<dbReference type="AlphaFoldDB" id="I4BR67"/>
<reference evidence="2 3" key="1">
    <citation type="submission" date="2012-06" db="EMBL/GenBank/DDBJ databases">
        <title>Complete sequence of chromosome of Mycobacterium chubuense NBB4.</title>
        <authorList>
            <consortium name="US DOE Joint Genome Institute"/>
            <person name="Lucas S."/>
            <person name="Han J."/>
            <person name="Lapidus A."/>
            <person name="Cheng J.-F."/>
            <person name="Goodwin L."/>
            <person name="Pitluck S."/>
            <person name="Peters L."/>
            <person name="Mikhailova N."/>
            <person name="Teshima H."/>
            <person name="Detter J.C."/>
            <person name="Han C."/>
            <person name="Tapia R."/>
            <person name="Land M."/>
            <person name="Hauser L."/>
            <person name="Kyrpides N."/>
            <person name="Ivanova N."/>
            <person name="Pagani I."/>
            <person name="Mattes T."/>
            <person name="Holmes A."/>
            <person name="Rutledge P."/>
            <person name="Paulsen I."/>
            <person name="Coleman N."/>
            <person name="Woyke T."/>
        </authorList>
    </citation>
    <scope>NUCLEOTIDE SEQUENCE [LARGE SCALE GENOMIC DNA]</scope>
    <source>
        <strain evidence="2 3">NBB4</strain>
    </source>
</reference>
<keyword evidence="1" id="KW-0812">Transmembrane</keyword>
<keyword evidence="1" id="KW-1133">Transmembrane helix</keyword>
<evidence type="ECO:0008006" key="4">
    <source>
        <dbReference type="Google" id="ProtNLM"/>
    </source>
</evidence>
<keyword evidence="3" id="KW-1185">Reference proteome</keyword>
<feature type="transmembrane region" description="Helical" evidence="1">
    <location>
        <begin position="85"/>
        <end position="104"/>
    </location>
</feature>
<gene>
    <name evidence="2" type="ordered locus">Mycch_5088</name>
</gene>
<evidence type="ECO:0000313" key="2">
    <source>
        <dbReference type="EMBL" id="AFM19774.1"/>
    </source>
</evidence>
<dbReference type="Proteomes" id="UP000006057">
    <property type="component" value="Chromosome"/>
</dbReference>
<protein>
    <recommendedName>
        <fullName evidence="4">Aminopeptidase</fullName>
    </recommendedName>
</protein>
<accession>I4BR67</accession>
<sequence precursor="true">MNLRRLLMIVGAVALLVGVIALLVPVSVSGPDGDIGCGNGIVSDLSQARDADSRNLANLPVINQIVPHRDFTAECQSALSSRRSWSIPVAVIGLVVLAGSFFVGGRAGRASP</sequence>
<evidence type="ECO:0000256" key="1">
    <source>
        <dbReference type="SAM" id="Phobius"/>
    </source>
</evidence>
<dbReference type="eggNOG" id="ENOG50322SQ">
    <property type="taxonomic scope" value="Bacteria"/>
</dbReference>
<dbReference type="KEGG" id="mcb:Mycch_5088"/>
<dbReference type="PATRIC" id="fig|710421.3.peg.5071"/>
<proteinExistence type="predicted"/>
<name>I4BR67_MYCCN</name>
<organism evidence="2 3">
    <name type="scientific">Mycolicibacterium chubuense (strain NBB4)</name>
    <name type="common">Mycobacterium chubuense</name>
    <dbReference type="NCBI Taxonomy" id="710421"/>
    <lineage>
        <taxon>Bacteria</taxon>
        <taxon>Bacillati</taxon>
        <taxon>Actinomycetota</taxon>
        <taxon>Actinomycetes</taxon>
        <taxon>Mycobacteriales</taxon>
        <taxon>Mycobacteriaceae</taxon>
        <taxon>Mycolicibacterium</taxon>
    </lineage>
</organism>
<dbReference type="EMBL" id="CP003053">
    <property type="protein sequence ID" value="AFM19774.1"/>
    <property type="molecule type" value="Genomic_DNA"/>
</dbReference>
<dbReference type="OrthoDB" id="4752181at2"/>
<keyword evidence="1" id="KW-0472">Membrane</keyword>